<reference evidence="3" key="1">
    <citation type="journal article" date="2019" name="Int. J. Syst. Evol. Microbiol.">
        <title>The Global Catalogue of Microorganisms (GCM) 10K type strain sequencing project: providing services to taxonomists for standard genome sequencing and annotation.</title>
        <authorList>
            <consortium name="The Broad Institute Genomics Platform"/>
            <consortium name="The Broad Institute Genome Sequencing Center for Infectious Disease"/>
            <person name="Wu L."/>
            <person name="Ma J."/>
        </authorList>
    </citation>
    <scope>NUCLEOTIDE SEQUENCE [LARGE SCALE GENOMIC DNA]</scope>
    <source>
        <strain evidence="3">KCTC 52607</strain>
    </source>
</reference>
<keyword evidence="3" id="KW-1185">Reference proteome</keyword>
<evidence type="ECO:0000313" key="3">
    <source>
        <dbReference type="Proteomes" id="UP001595456"/>
    </source>
</evidence>
<dbReference type="InterPro" id="IPR013978">
    <property type="entry name" value="MEKHLA"/>
</dbReference>
<dbReference type="EMBL" id="JBHRST010000003">
    <property type="protein sequence ID" value="MFC3096728.1"/>
    <property type="molecule type" value="Genomic_DNA"/>
</dbReference>
<protein>
    <submittedName>
        <fullName evidence="2">MEKHLA domain-containing protein</fullName>
    </submittedName>
</protein>
<dbReference type="Proteomes" id="UP001595456">
    <property type="component" value="Unassembled WGS sequence"/>
</dbReference>
<comment type="caution">
    <text evidence="2">The sequence shown here is derived from an EMBL/GenBank/DDBJ whole genome shotgun (WGS) entry which is preliminary data.</text>
</comment>
<dbReference type="RefSeq" id="WP_336927379.1">
    <property type="nucleotide sequence ID" value="NZ_JBANRO010000013.1"/>
</dbReference>
<accession>A0ABV7E207</accession>
<feature type="domain" description="MEKHLA" evidence="1">
    <location>
        <begin position="16"/>
        <end position="145"/>
    </location>
</feature>
<evidence type="ECO:0000259" key="1">
    <source>
        <dbReference type="Pfam" id="PF08670"/>
    </source>
</evidence>
<gene>
    <name evidence="2" type="ORF">ACFODU_02790</name>
</gene>
<name>A0ABV7E207_9SPHN</name>
<sequence length="147" mass="15961">MDDRAMMEASAGARLALLETSFARLTGRPLAPGGDLWNAPAAIVAHGTQDPPRFFFGNAQALALFRIGAARFIGLPSHESAEPALRAERAAMLARLEADDVVTGYHGIRIAADGTRFCIRDAVIWNLRDASGQRHGQAAWFDTWEML</sequence>
<dbReference type="Pfam" id="PF08670">
    <property type="entry name" value="MEKHLA"/>
    <property type="match status" value="1"/>
</dbReference>
<evidence type="ECO:0000313" key="2">
    <source>
        <dbReference type="EMBL" id="MFC3096728.1"/>
    </source>
</evidence>
<organism evidence="2 3">
    <name type="scientific">Alteraurantiacibacter palmitatis</name>
    <dbReference type="NCBI Taxonomy" id="2054628"/>
    <lineage>
        <taxon>Bacteria</taxon>
        <taxon>Pseudomonadati</taxon>
        <taxon>Pseudomonadota</taxon>
        <taxon>Alphaproteobacteria</taxon>
        <taxon>Sphingomonadales</taxon>
        <taxon>Erythrobacteraceae</taxon>
        <taxon>Alteraurantiacibacter</taxon>
    </lineage>
</organism>
<proteinExistence type="predicted"/>